<dbReference type="EC" id="2.7.13.3" evidence="2"/>
<dbReference type="Pfam" id="PF02518">
    <property type="entry name" value="HATPase_c"/>
    <property type="match status" value="1"/>
</dbReference>
<dbReference type="CDD" id="cd00082">
    <property type="entry name" value="HisKA"/>
    <property type="match status" value="1"/>
</dbReference>
<dbReference type="eggNOG" id="COG0784">
    <property type="taxonomic scope" value="Bacteria"/>
</dbReference>
<dbReference type="InterPro" id="IPR001789">
    <property type="entry name" value="Sig_transdc_resp-reg_receiver"/>
</dbReference>
<proteinExistence type="predicted"/>
<keyword evidence="7" id="KW-0175">Coiled coil</keyword>
<evidence type="ECO:0000313" key="12">
    <source>
        <dbReference type="Proteomes" id="UP000001302"/>
    </source>
</evidence>
<dbReference type="Gene3D" id="3.40.50.2300">
    <property type="match status" value="1"/>
</dbReference>
<organism evidence="11 12">
    <name type="scientific">Parvularcula bermudensis (strain ATCC BAA-594 / HTCC2503 / KCTC 12087)</name>
    <dbReference type="NCBI Taxonomy" id="314260"/>
    <lineage>
        <taxon>Bacteria</taxon>
        <taxon>Pseudomonadati</taxon>
        <taxon>Pseudomonadota</taxon>
        <taxon>Alphaproteobacteria</taxon>
        <taxon>Parvularculales</taxon>
        <taxon>Parvularculaceae</taxon>
        <taxon>Parvularcula</taxon>
    </lineage>
</organism>
<feature type="transmembrane region" description="Helical" evidence="8">
    <location>
        <begin position="16"/>
        <end position="38"/>
    </location>
</feature>
<feature type="domain" description="Response regulatory" evidence="10">
    <location>
        <begin position="496"/>
        <end position="613"/>
    </location>
</feature>
<evidence type="ECO:0000256" key="8">
    <source>
        <dbReference type="SAM" id="Phobius"/>
    </source>
</evidence>
<accession>E0TBZ7</accession>
<evidence type="ECO:0000313" key="11">
    <source>
        <dbReference type="EMBL" id="ADM08490.1"/>
    </source>
</evidence>
<gene>
    <name evidence="11" type="ordered locus">PB2503_02057</name>
</gene>
<keyword evidence="8" id="KW-0812">Transmembrane</keyword>
<dbReference type="OrthoDB" id="9801651at2"/>
<dbReference type="RefSeq" id="WP_013299464.1">
    <property type="nucleotide sequence ID" value="NC_014414.1"/>
</dbReference>
<dbReference type="EMBL" id="CP002156">
    <property type="protein sequence ID" value="ADM08490.1"/>
    <property type="molecule type" value="Genomic_DNA"/>
</dbReference>
<dbReference type="InterPro" id="IPR036097">
    <property type="entry name" value="HisK_dim/P_sf"/>
</dbReference>
<dbReference type="InterPro" id="IPR003594">
    <property type="entry name" value="HATPase_dom"/>
</dbReference>
<dbReference type="InterPro" id="IPR003661">
    <property type="entry name" value="HisK_dim/P_dom"/>
</dbReference>
<reference evidence="11 12" key="2">
    <citation type="journal article" date="2011" name="J. Bacteriol.">
        <title>Complete genome sequence of strain HTCC2503T of Parvularcula bermudensis, the type species of the order "Parvularculales" in the class Alphaproteobacteria.</title>
        <authorList>
            <person name="Oh H.M."/>
            <person name="Kang I."/>
            <person name="Vergin K.L."/>
            <person name="Kang D."/>
            <person name="Rhee K.H."/>
            <person name="Giovannoni S.J."/>
            <person name="Cho J.C."/>
        </authorList>
    </citation>
    <scope>NUCLEOTIDE SEQUENCE [LARGE SCALE GENOMIC DNA]</scope>
    <source>
        <strain evidence="12">ATCC BAA-594 / HTCC2503 / KCTC 12087</strain>
    </source>
</reference>
<evidence type="ECO:0000256" key="1">
    <source>
        <dbReference type="ARBA" id="ARBA00000085"/>
    </source>
</evidence>
<dbReference type="HOGENOM" id="CLU_438594_0_0_5"/>
<dbReference type="PANTHER" id="PTHR43047">
    <property type="entry name" value="TWO-COMPONENT HISTIDINE PROTEIN KINASE"/>
    <property type="match status" value="1"/>
</dbReference>
<reference evidence="12" key="1">
    <citation type="submission" date="2010-08" db="EMBL/GenBank/DDBJ databases">
        <title>Genome sequence of Parvularcula bermudensis HTCC2503.</title>
        <authorList>
            <person name="Kang D.-M."/>
            <person name="Oh H.-M."/>
            <person name="Cho J.-C."/>
        </authorList>
    </citation>
    <scope>NUCLEOTIDE SEQUENCE [LARGE SCALE GENOMIC DNA]</scope>
    <source>
        <strain evidence="12">ATCC BAA-594 / HTCC2503 / KCTC 12087</strain>
    </source>
</reference>
<dbReference type="InterPro" id="IPR004358">
    <property type="entry name" value="Sig_transdc_His_kin-like_C"/>
</dbReference>
<keyword evidence="3 6" id="KW-0597">Phosphoprotein</keyword>
<evidence type="ECO:0000256" key="5">
    <source>
        <dbReference type="ARBA" id="ARBA00022777"/>
    </source>
</evidence>
<keyword evidence="4" id="KW-0808">Transferase</keyword>
<feature type="coiled-coil region" evidence="7">
    <location>
        <begin position="216"/>
        <end position="243"/>
    </location>
</feature>
<name>E0TBZ7_PARBH</name>
<keyword evidence="5 11" id="KW-0418">Kinase</keyword>
<dbReference type="AlphaFoldDB" id="E0TBZ7"/>
<evidence type="ECO:0000259" key="9">
    <source>
        <dbReference type="PROSITE" id="PS50109"/>
    </source>
</evidence>
<comment type="catalytic activity">
    <reaction evidence="1">
        <text>ATP + protein L-histidine = ADP + protein N-phospho-L-histidine.</text>
        <dbReference type="EC" id="2.7.13.3"/>
    </reaction>
</comment>
<dbReference type="KEGG" id="pbr:PB2503_02057"/>
<dbReference type="SUPFAM" id="SSF52172">
    <property type="entry name" value="CheY-like"/>
    <property type="match status" value="1"/>
</dbReference>
<evidence type="ECO:0000256" key="7">
    <source>
        <dbReference type="SAM" id="Coils"/>
    </source>
</evidence>
<keyword evidence="8" id="KW-1133">Transmembrane helix</keyword>
<dbReference type="Gene3D" id="1.10.287.130">
    <property type="match status" value="1"/>
</dbReference>
<dbReference type="Gene3D" id="3.30.565.10">
    <property type="entry name" value="Histidine kinase-like ATPase, C-terminal domain"/>
    <property type="match status" value="1"/>
</dbReference>
<dbReference type="SMART" id="SM00387">
    <property type="entry name" value="HATPase_c"/>
    <property type="match status" value="1"/>
</dbReference>
<dbReference type="PROSITE" id="PS50109">
    <property type="entry name" value="HIS_KIN"/>
    <property type="match status" value="1"/>
</dbReference>
<dbReference type="PRINTS" id="PR00344">
    <property type="entry name" value="BCTRLSENSOR"/>
</dbReference>
<evidence type="ECO:0000256" key="2">
    <source>
        <dbReference type="ARBA" id="ARBA00012438"/>
    </source>
</evidence>
<evidence type="ECO:0000259" key="10">
    <source>
        <dbReference type="PROSITE" id="PS50110"/>
    </source>
</evidence>
<dbReference type="Proteomes" id="UP000001302">
    <property type="component" value="Chromosome"/>
</dbReference>
<sequence length="623" mass="67592">MAEASTQLRASFDRRYLLAIALLTAAAVANFTLSYIMASLDTDRAHVFNLVTAQETGAQRVANLASNLIDPNAAEDIAATREALRTTIDRMRDVHETLIGKGAGKERIARYIEPLDDIFGSGRGSFEGRIRDFFENAETIAQGGGLSDAQRALAVAVIDDADSILRTHNLMALVLEEKARQQNRFEKLLHVGALVSMCLALCLVTIFIFRPMASSIEKAVDNLEGAKATARHAEEAATQANRARGDFLQAASHELKTPLNAILGMTDAIRDKKVKGIEVELEQIIAAGDHLLTILNNILDTHRLSEGKLKLEHRDFSLSEAIAGPLARARAAALAKGIDFQVENKLPADLSVVGDARRIEQVVTNLLDNAVKFTENGSVKFDAGISAEKDKLADIYMKIVDTGIGIEQERLRQIFERFSTEGSMLTRNGGLGVGLALAREIVRSMGGEIEVKSDIGLGTSFAVHIPMPVSNEPHQSAPANPASDRNIHENNGRPLNILIVDDNLANRMVAEALVKPLGATTQSAADGRQAVDMASKERFDIIFMDISMPVMDGMTATKMIRASDGPNAQTPIVALTAHMGTAEWDEIRRAGLDDILNKPVRRDMIVKCLDKWTKAPVDEAISA</sequence>
<dbReference type="SUPFAM" id="SSF47384">
    <property type="entry name" value="Homodimeric domain of signal transducing histidine kinase"/>
    <property type="match status" value="1"/>
</dbReference>
<dbReference type="STRING" id="314260.PB2503_02057"/>
<evidence type="ECO:0000256" key="6">
    <source>
        <dbReference type="PROSITE-ProRule" id="PRU00169"/>
    </source>
</evidence>
<protein>
    <recommendedName>
        <fullName evidence="2">histidine kinase</fullName>
        <ecNumber evidence="2">2.7.13.3</ecNumber>
    </recommendedName>
</protein>
<keyword evidence="12" id="KW-1185">Reference proteome</keyword>
<dbReference type="InterPro" id="IPR011006">
    <property type="entry name" value="CheY-like_superfamily"/>
</dbReference>
<dbReference type="SMART" id="SM00448">
    <property type="entry name" value="REC"/>
    <property type="match status" value="1"/>
</dbReference>
<dbReference type="PROSITE" id="PS50110">
    <property type="entry name" value="RESPONSE_REGULATORY"/>
    <property type="match status" value="1"/>
</dbReference>
<dbReference type="PANTHER" id="PTHR43047:SF64">
    <property type="entry name" value="HISTIDINE KINASE CONTAINING CHEY-HOMOLOGOUS RECEIVER DOMAIN AND PAS DOMAIN-RELATED"/>
    <property type="match status" value="1"/>
</dbReference>
<dbReference type="GO" id="GO:0000155">
    <property type="term" value="F:phosphorelay sensor kinase activity"/>
    <property type="evidence" value="ECO:0007669"/>
    <property type="project" value="InterPro"/>
</dbReference>
<dbReference type="InterPro" id="IPR005467">
    <property type="entry name" value="His_kinase_dom"/>
</dbReference>
<dbReference type="Pfam" id="PF00512">
    <property type="entry name" value="HisKA"/>
    <property type="match status" value="1"/>
</dbReference>
<keyword evidence="8" id="KW-0472">Membrane</keyword>
<feature type="transmembrane region" description="Helical" evidence="8">
    <location>
        <begin position="188"/>
        <end position="209"/>
    </location>
</feature>
<feature type="modified residue" description="4-aspartylphosphate" evidence="6">
    <location>
        <position position="545"/>
    </location>
</feature>
<dbReference type="SUPFAM" id="SSF55874">
    <property type="entry name" value="ATPase domain of HSP90 chaperone/DNA topoisomerase II/histidine kinase"/>
    <property type="match status" value="1"/>
</dbReference>
<dbReference type="SMART" id="SM00388">
    <property type="entry name" value="HisKA"/>
    <property type="match status" value="1"/>
</dbReference>
<dbReference type="CDD" id="cd17546">
    <property type="entry name" value="REC_hyHK_CKI1_RcsC-like"/>
    <property type="match status" value="1"/>
</dbReference>
<dbReference type="Pfam" id="PF00072">
    <property type="entry name" value="Response_reg"/>
    <property type="match status" value="1"/>
</dbReference>
<dbReference type="eggNOG" id="COG2205">
    <property type="taxonomic scope" value="Bacteria"/>
</dbReference>
<evidence type="ECO:0000256" key="4">
    <source>
        <dbReference type="ARBA" id="ARBA00022679"/>
    </source>
</evidence>
<evidence type="ECO:0000256" key="3">
    <source>
        <dbReference type="ARBA" id="ARBA00022553"/>
    </source>
</evidence>
<feature type="domain" description="Histidine kinase" evidence="9">
    <location>
        <begin position="250"/>
        <end position="469"/>
    </location>
</feature>
<dbReference type="InterPro" id="IPR036890">
    <property type="entry name" value="HATPase_C_sf"/>
</dbReference>